<keyword evidence="3 6" id="KW-0808">Transferase</keyword>
<organism evidence="6 7">
    <name type="scientific">Mycobacterium tuberculosis</name>
    <dbReference type="NCBI Taxonomy" id="1773"/>
    <lineage>
        <taxon>Bacteria</taxon>
        <taxon>Bacillati</taxon>
        <taxon>Actinomycetota</taxon>
        <taxon>Actinomycetes</taxon>
        <taxon>Mycobacteriales</taxon>
        <taxon>Mycobacteriaceae</taxon>
        <taxon>Mycobacterium</taxon>
        <taxon>Mycobacterium tuberculosis complex</taxon>
    </lineage>
</organism>
<dbReference type="GO" id="GO:0005737">
    <property type="term" value="C:cytoplasm"/>
    <property type="evidence" value="ECO:0007669"/>
    <property type="project" value="TreeGrafter"/>
</dbReference>
<evidence type="ECO:0000259" key="5">
    <source>
        <dbReference type="PROSITE" id="PS52004"/>
    </source>
</evidence>
<dbReference type="Pfam" id="PF00109">
    <property type="entry name" value="ketoacyl-synt"/>
    <property type="match status" value="1"/>
</dbReference>
<dbReference type="CDD" id="cd00833">
    <property type="entry name" value="PKS"/>
    <property type="match status" value="1"/>
</dbReference>
<evidence type="ECO:0000256" key="4">
    <source>
        <dbReference type="ARBA" id="ARBA00023268"/>
    </source>
</evidence>
<dbReference type="PANTHER" id="PTHR43775">
    <property type="entry name" value="FATTY ACID SYNTHASE"/>
    <property type="match status" value="1"/>
</dbReference>
<dbReference type="GO" id="GO:0005886">
    <property type="term" value="C:plasma membrane"/>
    <property type="evidence" value="ECO:0007669"/>
    <property type="project" value="TreeGrafter"/>
</dbReference>
<evidence type="ECO:0000313" key="6">
    <source>
        <dbReference type="EMBL" id="COX92378.1"/>
    </source>
</evidence>
<dbReference type="PROSITE" id="PS52004">
    <property type="entry name" value="KS3_2"/>
    <property type="match status" value="1"/>
</dbReference>
<dbReference type="GO" id="GO:0006633">
    <property type="term" value="P:fatty acid biosynthetic process"/>
    <property type="evidence" value="ECO:0007669"/>
    <property type="project" value="InterPro"/>
</dbReference>
<dbReference type="GO" id="GO:0004315">
    <property type="term" value="F:3-oxoacyl-[acyl-carrier-protein] synthase activity"/>
    <property type="evidence" value="ECO:0007669"/>
    <property type="project" value="InterPro"/>
</dbReference>
<evidence type="ECO:0000256" key="2">
    <source>
        <dbReference type="ARBA" id="ARBA00022553"/>
    </source>
</evidence>
<dbReference type="GO" id="GO:0050111">
    <property type="term" value="F:mycocerosate synthase activity"/>
    <property type="evidence" value="ECO:0007669"/>
    <property type="project" value="UniProtKB-EC"/>
</dbReference>
<sequence>MACRLPGGIDSPQRLWEALLRGDDLVGEIPADRWDANVYYDPEPGVPGRSVSRWGAFLDDVGGFDCDFFGLTEREATAIDPQHRLLLEVSWEAIEHAGVDPATLAESQTGVFVGLTHGDYELLSADCGAAEGPYGFTGTSNSFASGRVAYTLGLHGPAVTVDTACSSGLTAVHQACRSLDDGESDLALAGGVVVTLEPRKSVSGSLQGMLSPTPLEIRSNTRAWPRCTEPRVRAR</sequence>
<dbReference type="Proteomes" id="UP000039021">
    <property type="component" value="Unassembled WGS sequence"/>
</dbReference>
<dbReference type="AlphaFoldDB" id="A0A916LAT8"/>
<comment type="caution">
    <text evidence="6">The sequence shown here is derived from an EMBL/GenBank/DDBJ whole genome shotgun (WGS) entry which is preliminary data.</text>
</comment>
<dbReference type="InterPro" id="IPR018201">
    <property type="entry name" value="Ketoacyl_synth_AS"/>
</dbReference>
<feature type="domain" description="Ketosynthase family 3 (KS3)" evidence="5">
    <location>
        <begin position="1"/>
        <end position="235"/>
    </location>
</feature>
<dbReference type="PROSITE" id="PS00606">
    <property type="entry name" value="KS3_1"/>
    <property type="match status" value="1"/>
</dbReference>
<keyword evidence="6" id="KW-0012">Acyltransferase</keyword>
<reference evidence="7" key="1">
    <citation type="submission" date="2015-03" db="EMBL/GenBank/DDBJ databases">
        <authorList>
            <consortium name="Pathogen Informatics"/>
        </authorList>
    </citation>
    <scope>NUCLEOTIDE SEQUENCE [LARGE SCALE GENOMIC DNA]</scope>
    <source>
        <strain evidence="7">N09902308</strain>
    </source>
</reference>
<proteinExistence type="predicted"/>
<evidence type="ECO:0000256" key="3">
    <source>
        <dbReference type="ARBA" id="ARBA00022679"/>
    </source>
</evidence>
<name>A0A916LAT8_MYCTX</name>
<dbReference type="SUPFAM" id="SSF53901">
    <property type="entry name" value="Thiolase-like"/>
    <property type="match status" value="1"/>
</dbReference>
<dbReference type="EMBL" id="CSBK01000795">
    <property type="protein sequence ID" value="COX92378.1"/>
    <property type="molecule type" value="Genomic_DNA"/>
</dbReference>
<accession>A0A916LAT8</accession>
<dbReference type="InterPro" id="IPR020841">
    <property type="entry name" value="PKS_Beta-ketoAc_synthase_dom"/>
</dbReference>
<dbReference type="InterPro" id="IPR016039">
    <property type="entry name" value="Thiolase-like"/>
</dbReference>
<dbReference type="SMART" id="SM00825">
    <property type="entry name" value="PKS_KS"/>
    <property type="match status" value="1"/>
</dbReference>
<dbReference type="InterPro" id="IPR050091">
    <property type="entry name" value="PKS_NRPS_Biosynth_Enz"/>
</dbReference>
<dbReference type="GO" id="GO:0071770">
    <property type="term" value="P:DIM/DIP cell wall layer assembly"/>
    <property type="evidence" value="ECO:0007669"/>
    <property type="project" value="TreeGrafter"/>
</dbReference>
<gene>
    <name evidence="6" type="primary">pks3</name>
    <name evidence="6" type="ORF">ERS007739_01891</name>
</gene>
<keyword evidence="2" id="KW-0597">Phosphoprotein</keyword>
<dbReference type="EC" id="2.3.1.111" evidence="6"/>
<dbReference type="PANTHER" id="PTHR43775:SF37">
    <property type="entry name" value="SI:DKEY-61P9.11"/>
    <property type="match status" value="1"/>
</dbReference>
<dbReference type="Gene3D" id="3.40.47.10">
    <property type="match status" value="1"/>
</dbReference>
<protein>
    <submittedName>
        <fullName evidence="6">Polyketide beta-ketoacyl synthase PKS3</fullName>
        <ecNumber evidence="6">2.3.1.111</ecNumber>
    </submittedName>
</protein>
<dbReference type="InterPro" id="IPR014030">
    <property type="entry name" value="Ketoacyl_synth_N"/>
</dbReference>
<evidence type="ECO:0000256" key="1">
    <source>
        <dbReference type="ARBA" id="ARBA00022450"/>
    </source>
</evidence>
<keyword evidence="4" id="KW-0511">Multifunctional enzyme</keyword>
<evidence type="ECO:0000313" key="7">
    <source>
        <dbReference type="Proteomes" id="UP000039021"/>
    </source>
</evidence>
<keyword evidence="1" id="KW-0596">Phosphopantetheine</keyword>
<dbReference type="GO" id="GO:0004312">
    <property type="term" value="F:fatty acid synthase activity"/>
    <property type="evidence" value="ECO:0007669"/>
    <property type="project" value="TreeGrafter"/>
</dbReference>